<dbReference type="EnsemblMetazoa" id="PPA12190.1">
    <property type="protein sequence ID" value="PPA12190.1"/>
    <property type="gene ID" value="WBGene00101744"/>
</dbReference>
<protein>
    <submittedName>
        <fullName evidence="3">PDZ domain-containing protein</fullName>
    </submittedName>
</protein>
<keyword evidence="2" id="KW-0472">Membrane</keyword>
<dbReference type="InterPro" id="IPR036034">
    <property type="entry name" value="PDZ_sf"/>
</dbReference>
<feature type="transmembrane region" description="Helical" evidence="2">
    <location>
        <begin position="274"/>
        <end position="293"/>
    </location>
</feature>
<feature type="transmembrane region" description="Helical" evidence="2">
    <location>
        <begin position="865"/>
        <end position="891"/>
    </location>
</feature>
<evidence type="ECO:0000256" key="1">
    <source>
        <dbReference type="SAM" id="MobiDB-lite"/>
    </source>
</evidence>
<dbReference type="GO" id="GO:0098609">
    <property type="term" value="P:cell-cell adhesion"/>
    <property type="evidence" value="ECO:0000318"/>
    <property type="project" value="GO_Central"/>
</dbReference>
<dbReference type="Gene3D" id="2.30.42.10">
    <property type="match status" value="2"/>
</dbReference>
<keyword evidence="2" id="KW-0812">Transmembrane</keyword>
<dbReference type="PANTHER" id="PTHR23119">
    <property type="entry name" value="DISCS LARGE"/>
    <property type="match status" value="1"/>
</dbReference>
<dbReference type="GO" id="GO:0014069">
    <property type="term" value="C:postsynaptic density"/>
    <property type="evidence" value="ECO:0000318"/>
    <property type="project" value="GO_Central"/>
</dbReference>
<proteinExistence type="predicted"/>
<feature type="transmembrane region" description="Helical" evidence="2">
    <location>
        <begin position="368"/>
        <end position="391"/>
    </location>
</feature>
<organism evidence="3 4">
    <name type="scientific">Pristionchus pacificus</name>
    <name type="common">Parasitic nematode worm</name>
    <dbReference type="NCBI Taxonomy" id="54126"/>
    <lineage>
        <taxon>Eukaryota</taxon>
        <taxon>Metazoa</taxon>
        <taxon>Ecdysozoa</taxon>
        <taxon>Nematoda</taxon>
        <taxon>Chromadorea</taxon>
        <taxon>Rhabditida</taxon>
        <taxon>Rhabditina</taxon>
        <taxon>Diplogasteromorpha</taxon>
        <taxon>Diplogasteroidea</taxon>
        <taxon>Neodiplogasteridae</taxon>
        <taxon>Pristionchus</taxon>
    </lineage>
</organism>
<evidence type="ECO:0000256" key="2">
    <source>
        <dbReference type="SAM" id="Phobius"/>
    </source>
</evidence>
<feature type="transmembrane region" description="Helical" evidence="2">
    <location>
        <begin position="738"/>
        <end position="764"/>
    </location>
</feature>
<dbReference type="InterPro" id="IPR041489">
    <property type="entry name" value="PDZ_6"/>
</dbReference>
<dbReference type="SMART" id="SM00228">
    <property type="entry name" value="PDZ"/>
    <property type="match status" value="3"/>
</dbReference>
<dbReference type="InterPro" id="IPR050614">
    <property type="entry name" value="Synaptic_Scaffolding_LAP-MAGUK"/>
</dbReference>
<dbReference type="Pfam" id="PF17820">
    <property type="entry name" value="PDZ_6"/>
    <property type="match status" value="1"/>
</dbReference>
<dbReference type="GO" id="GO:0045197">
    <property type="term" value="P:establishment or maintenance of epithelial cell apical/basal polarity"/>
    <property type="evidence" value="ECO:0000318"/>
    <property type="project" value="GO_Central"/>
</dbReference>
<dbReference type="PROSITE" id="PS50106">
    <property type="entry name" value="PDZ"/>
    <property type="match status" value="3"/>
</dbReference>
<dbReference type="GO" id="GO:0016323">
    <property type="term" value="C:basolateral plasma membrane"/>
    <property type="evidence" value="ECO:0000318"/>
    <property type="project" value="GO_Central"/>
</dbReference>
<feature type="region of interest" description="Disordered" evidence="1">
    <location>
        <begin position="50"/>
        <end position="85"/>
    </location>
</feature>
<feature type="transmembrane region" description="Helical" evidence="2">
    <location>
        <begin position="633"/>
        <end position="666"/>
    </location>
</feature>
<keyword evidence="2" id="KW-1133">Transmembrane helix</keyword>
<dbReference type="SUPFAM" id="SSF50156">
    <property type="entry name" value="PDZ domain-like"/>
    <property type="match status" value="3"/>
</dbReference>
<dbReference type="GO" id="GO:0019901">
    <property type="term" value="F:protein kinase binding"/>
    <property type="evidence" value="ECO:0000318"/>
    <property type="project" value="GO_Central"/>
</dbReference>
<dbReference type="InterPro" id="IPR001478">
    <property type="entry name" value="PDZ"/>
</dbReference>
<reference evidence="4" key="1">
    <citation type="journal article" date="2008" name="Nat. Genet.">
        <title>The Pristionchus pacificus genome provides a unique perspective on nematode lifestyle and parasitism.</title>
        <authorList>
            <person name="Dieterich C."/>
            <person name="Clifton S.W."/>
            <person name="Schuster L.N."/>
            <person name="Chinwalla A."/>
            <person name="Delehaunty K."/>
            <person name="Dinkelacker I."/>
            <person name="Fulton L."/>
            <person name="Fulton R."/>
            <person name="Godfrey J."/>
            <person name="Minx P."/>
            <person name="Mitreva M."/>
            <person name="Roeseler W."/>
            <person name="Tian H."/>
            <person name="Witte H."/>
            <person name="Yang S.P."/>
            <person name="Wilson R.K."/>
            <person name="Sommer R.J."/>
        </authorList>
    </citation>
    <scope>NUCLEOTIDE SEQUENCE [LARGE SCALE GENOMIC DNA]</scope>
    <source>
        <strain evidence="4">PS312</strain>
    </source>
</reference>
<reference evidence="3" key="2">
    <citation type="submission" date="2022-06" db="UniProtKB">
        <authorList>
            <consortium name="EnsemblMetazoa"/>
        </authorList>
    </citation>
    <scope>IDENTIFICATION</scope>
    <source>
        <strain evidence="3">PS312</strain>
    </source>
</reference>
<dbReference type="GO" id="GO:0098887">
    <property type="term" value="P:neurotransmitter receptor transport, endosome to postsynaptic membrane"/>
    <property type="evidence" value="ECO:0000318"/>
    <property type="project" value="GO_Central"/>
</dbReference>
<evidence type="ECO:0000313" key="3">
    <source>
        <dbReference type="EnsemblMetazoa" id="PPA12190.1"/>
    </source>
</evidence>
<accession>A0A8R1YE65</accession>
<sequence length="900" mass="101973">MPFKGLFKPIEYSSQEICIFMLHALLRLSQGINANLNGCGLWTEEEDDMQLEEERKLKEEKKKAKEEKKRSKEEEKEKKRQSKLLTDEELNNRFKAMGLWTEEEGDEDMAKYRLEKLEKKIMNLEKEKHEITTEWGEKWGYHAVEDDVKVMEQLKVDEKKPKKKVSLNVMTAAEAWGSHASGLASKDELKLEERKPKKKLSLSALTDEDEPKKPKKKFSLGSCVENIEEDEKWQRVFTSMGIGEVEDHKKYSEEIERNKLPEDCALSKSETIKFVIATFAIGLILFGLINVFFTSSSVSPTQFTFRNKSFEGYGLVLNWSSAKKEAHNSANFEVIAEADVAVLRTPGTDVSKEIIFNEPAIKVRLQHYIFAFLGYPLLGATLLAGLLYGLFCRTVEIRTVTLVETIENENFGLKINYGKISEVTPGGLADVSGDVETVPGGPADLAGFFKAGDFIVSINGLKIRHFEKPDGIYKFLNATRDHADLVVFNLVVNQGNDDSTVIVENGELLVSASKKAENKNSDARVIAKFLTGLYAFYFLVCLCMYYFPVTQTHYVHLKKTNGSYGLELEWDNVVREVPGGAANVSGLLFVNDCIVSINGISASEMERPHGITDFLERRYSVELEVRREVKIPLWLWIVFSLTLALFTLILYVLLCIGMLFILFIIFLCMKRRHIARTNASTASLTAAAVPSIKQTCQMKDVRPLTSYGSIGSVENGKSRTSTWSPEEKEHRSSDRAKVINTFLCVCILFSVIFSMGFTCSFRYLEPTEFNRDVLLTKYMGDCGMEVEFNRITHIEFGGAADASGEFRLNDYITSVNGVSTENFRLRYDLVNYMIITSNDEDTVKFGLKSINEVTLSDRILFALKFPLYALLAIGIICSAVGISFLFFFLCLRVYDHYRRV</sequence>
<dbReference type="Proteomes" id="UP000005239">
    <property type="component" value="Unassembled WGS sequence"/>
</dbReference>
<dbReference type="PANTHER" id="PTHR23119:SF44">
    <property type="entry name" value="PROTEIN LAP4"/>
    <property type="match status" value="1"/>
</dbReference>
<accession>A0A2A6CCZ6</accession>
<name>A0A2A6CCZ6_PRIPA</name>
<dbReference type="GO" id="GO:0005912">
    <property type="term" value="C:adherens junction"/>
    <property type="evidence" value="ECO:0000318"/>
    <property type="project" value="GO_Central"/>
</dbReference>
<gene>
    <name evidence="3" type="primary">WBGene00101744</name>
</gene>
<feature type="compositionally biased region" description="Basic and acidic residues" evidence="1">
    <location>
        <begin position="52"/>
        <end position="78"/>
    </location>
</feature>
<keyword evidence="4" id="KW-1185">Reference proteome</keyword>
<evidence type="ECO:0000313" key="4">
    <source>
        <dbReference type="Proteomes" id="UP000005239"/>
    </source>
</evidence>
<feature type="transmembrane region" description="Helical" evidence="2">
    <location>
        <begin position="525"/>
        <end position="547"/>
    </location>
</feature>
<dbReference type="AlphaFoldDB" id="A0A2A6CCZ6"/>
<dbReference type="GO" id="GO:0043113">
    <property type="term" value="P:receptor clustering"/>
    <property type="evidence" value="ECO:0000318"/>
    <property type="project" value="GO_Central"/>
</dbReference>
<feature type="region of interest" description="Disordered" evidence="1">
    <location>
        <begin position="707"/>
        <end position="729"/>
    </location>
</feature>